<keyword evidence="4" id="KW-0964">Secreted</keyword>
<keyword evidence="6 12" id="KW-0732">Signal</keyword>
<evidence type="ECO:0000256" key="12">
    <source>
        <dbReference type="SAM" id="SignalP"/>
    </source>
</evidence>
<feature type="signal peptide" evidence="12">
    <location>
        <begin position="1"/>
        <end position="30"/>
    </location>
</feature>
<evidence type="ECO:0000256" key="5">
    <source>
        <dbReference type="ARBA" id="ARBA00022614"/>
    </source>
</evidence>
<evidence type="ECO:0000313" key="15">
    <source>
        <dbReference type="Proteomes" id="UP001157006"/>
    </source>
</evidence>
<evidence type="ECO:0000256" key="9">
    <source>
        <dbReference type="ARBA" id="ARBA00023136"/>
    </source>
</evidence>
<protein>
    <recommendedName>
        <fullName evidence="13">Leucine-rich repeat-containing N-terminal plant-type domain-containing protein</fullName>
    </recommendedName>
</protein>
<evidence type="ECO:0000256" key="2">
    <source>
        <dbReference type="ARBA" id="ARBA00004191"/>
    </source>
</evidence>
<comment type="subcellular location">
    <subcellularLocation>
        <location evidence="1">Membrane</location>
        <topology evidence="1">Peripheral membrane protein</topology>
    </subcellularLocation>
    <subcellularLocation>
        <location evidence="2">Secreted</location>
        <location evidence="2">Cell wall</location>
    </subcellularLocation>
</comment>
<keyword evidence="8" id="KW-0611">Plant defense</keyword>
<organism evidence="14 15">
    <name type="scientific">Vicia faba</name>
    <name type="common">Broad bean</name>
    <name type="synonym">Faba vulgaris</name>
    <dbReference type="NCBI Taxonomy" id="3906"/>
    <lineage>
        <taxon>Eukaryota</taxon>
        <taxon>Viridiplantae</taxon>
        <taxon>Streptophyta</taxon>
        <taxon>Embryophyta</taxon>
        <taxon>Tracheophyta</taxon>
        <taxon>Spermatophyta</taxon>
        <taxon>Magnoliopsida</taxon>
        <taxon>eudicotyledons</taxon>
        <taxon>Gunneridae</taxon>
        <taxon>Pentapetalae</taxon>
        <taxon>rosids</taxon>
        <taxon>fabids</taxon>
        <taxon>Fabales</taxon>
        <taxon>Fabaceae</taxon>
        <taxon>Papilionoideae</taxon>
        <taxon>50 kb inversion clade</taxon>
        <taxon>NPAAA clade</taxon>
        <taxon>Hologalegina</taxon>
        <taxon>IRL clade</taxon>
        <taxon>Fabeae</taxon>
        <taxon>Vicia</taxon>
    </lineage>
</organism>
<evidence type="ECO:0000256" key="11">
    <source>
        <dbReference type="ARBA" id="ARBA00038043"/>
    </source>
</evidence>
<dbReference type="GO" id="GO:0006952">
    <property type="term" value="P:defense response"/>
    <property type="evidence" value="ECO:0007669"/>
    <property type="project" value="UniProtKB-KW"/>
</dbReference>
<dbReference type="InterPro" id="IPR051848">
    <property type="entry name" value="PGIP"/>
</dbReference>
<evidence type="ECO:0000256" key="10">
    <source>
        <dbReference type="ARBA" id="ARBA00023157"/>
    </source>
</evidence>
<dbReference type="InterPro" id="IPR001611">
    <property type="entry name" value="Leu-rich_rpt"/>
</dbReference>
<dbReference type="Pfam" id="PF08263">
    <property type="entry name" value="LRRNT_2"/>
    <property type="match status" value="1"/>
</dbReference>
<evidence type="ECO:0000256" key="8">
    <source>
        <dbReference type="ARBA" id="ARBA00022821"/>
    </source>
</evidence>
<proteinExistence type="inferred from homology"/>
<feature type="chain" id="PRO_5043471703" description="Leucine-rich repeat-containing N-terminal plant-type domain-containing protein" evidence="12">
    <location>
        <begin position="31"/>
        <end position="344"/>
    </location>
</feature>
<dbReference type="FunFam" id="3.80.10.10:FF:000400">
    <property type="entry name" value="Nuclear pore complex protein NUP107"/>
    <property type="match status" value="1"/>
</dbReference>
<accession>A0AAV1B570</accession>
<evidence type="ECO:0000313" key="14">
    <source>
        <dbReference type="EMBL" id="CAI8617819.1"/>
    </source>
</evidence>
<evidence type="ECO:0000256" key="7">
    <source>
        <dbReference type="ARBA" id="ARBA00022737"/>
    </source>
</evidence>
<dbReference type="GO" id="GO:0016020">
    <property type="term" value="C:membrane"/>
    <property type="evidence" value="ECO:0007669"/>
    <property type="project" value="UniProtKB-SubCell"/>
</dbReference>
<gene>
    <name evidence="14" type="ORF">VFH_VI094280</name>
</gene>
<comment type="similarity">
    <text evidence="11">Belongs to the polygalacturonase-inhibiting protein family.</text>
</comment>
<keyword evidence="10" id="KW-1015">Disulfide bond</keyword>
<dbReference type="EMBL" id="OX451741">
    <property type="protein sequence ID" value="CAI8617819.1"/>
    <property type="molecule type" value="Genomic_DNA"/>
</dbReference>
<dbReference type="InterPro" id="IPR032675">
    <property type="entry name" value="LRR_dom_sf"/>
</dbReference>
<dbReference type="InterPro" id="IPR013210">
    <property type="entry name" value="LRR_N_plant-typ"/>
</dbReference>
<dbReference type="AlphaFoldDB" id="A0AAV1B570"/>
<dbReference type="PANTHER" id="PTHR48059:SF24">
    <property type="entry name" value="POLYGALACTURONASE INHIBITOR"/>
    <property type="match status" value="1"/>
</dbReference>
<keyword evidence="7" id="KW-0677">Repeat</keyword>
<name>A0AAV1B570_VICFA</name>
<evidence type="ECO:0000256" key="1">
    <source>
        <dbReference type="ARBA" id="ARBA00004170"/>
    </source>
</evidence>
<reference evidence="14 15" key="1">
    <citation type="submission" date="2023-01" db="EMBL/GenBank/DDBJ databases">
        <authorList>
            <person name="Kreplak J."/>
        </authorList>
    </citation>
    <scope>NUCLEOTIDE SEQUENCE [LARGE SCALE GENOMIC DNA]</scope>
</reference>
<evidence type="ECO:0000259" key="13">
    <source>
        <dbReference type="Pfam" id="PF08263"/>
    </source>
</evidence>
<dbReference type="Pfam" id="PF00560">
    <property type="entry name" value="LRR_1"/>
    <property type="match status" value="2"/>
</dbReference>
<keyword evidence="3" id="KW-0134">Cell wall</keyword>
<evidence type="ECO:0000256" key="6">
    <source>
        <dbReference type="ARBA" id="ARBA00022729"/>
    </source>
</evidence>
<keyword evidence="5" id="KW-0433">Leucine-rich repeat</keyword>
<dbReference type="Pfam" id="PF13855">
    <property type="entry name" value="LRR_8"/>
    <property type="match status" value="1"/>
</dbReference>
<dbReference type="Proteomes" id="UP001157006">
    <property type="component" value="Chromosome 6"/>
</dbReference>
<evidence type="ECO:0000256" key="3">
    <source>
        <dbReference type="ARBA" id="ARBA00022512"/>
    </source>
</evidence>
<dbReference type="SUPFAM" id="SSF52058">
    <property type="entry name" value="L domain-like"/>
    <property type="match status" value="1"/>
</dbReference>
<feature type="domain" description="Leucine-rich repeat-containing N-terminal plant-type" evidence="13">
    <location>
        <begin position="35"/>
        <end position="74"/>
    </location>
</feature>
<keyword evidence="9" id="KW-0472">Membrane</keyword>
<keyword evidence="15" id="KW-1185">Reference proteome</keyword>
<dbReference type="PANTHER" id="PTHR48059">
    <property type="entry name" value="POLYGALACTURONASE INHIBITOR 1"/>
    <property type="match status" value="1"/>
</dbReference>
<dbReference type="Gene3D" id="3.80.10.10">
    <property type="entry name" value="Ribonuclease Inhibitor"/>
    <property type="match status" value="1"/>
</dbReference>
<evidence type="ECO:0000256" key="4">
    <source>
        <dbReference type="ARBA" id="ARBA00022525"/>
    </source>
</evidence>
<sequence length="344" mass="37242">MISSTMHNFPSCILFLLLTLTANLFLPSLSEKCNPDDKKALLQIKNEFGNPTKLSSWDPTTDCCNGTWSGVSCDTDTQTFRVNNLDLFDLDLPQPVSIPPSITNLPFLFYLSLTNIPNLVGAIPPSISSLTKLQYLYFSQNNLTGVIPNTLSQIKSLITLDFSYNKLTGPLPDSLSSLPNLGGITFDGNQLSGSIPESYGSFPDSFTSLTLSRNSLSGAIPASLAKLNLSFVDLSRNSLVGDASVLFGSNKNTQKILLARNSLAFDIGKVGLSANLNSLDLRNNKIYGTLPEGLTGLKFLHNFNVSYNSLCGQIPQGGNLRRFDAYCYAHNKCLCGSPLPACKT</sequence>